<evidence type="ECO:0000313" key="4">
    <source>
        <dbReference type="EnsemblMetazoa" id="HelroP182455"/>
    </source>
</evidence>
<dbReference type="SUPFAM" id="SSF54928">
    <property type="entry name" value="RNA-binding domain, RBD"/>
    <property type="match status" value="1"/>
</dbReference>
<dbReference type="Proteomes" id="UP000015101">
    <property type="component" value="Unassembled WGS sequence"/>
</dbReference>
<dbReference type="InterPro" id="IPR035979">
    <property type="entry name" value="RBD_domain_sf"/>
</dbReference>
<evidence type="ECO:0000256" key="1">
    <source>
        <dbReference type="SAM" id="MobiDB-lite"/>
    </source>
</evidence>
<name>T1FI80_HELRO</name>
<dbReference type="GO" id="GO:0003723">
    <property type="term" value="F:RNA binding"/>
    <property type="evidence" value="ECO:0000318"/>
    <property type="project" value="GO_Central"/>
</dbReference>
<keyword evidence="5" id="KW-1185">Reference proteome</keyword>
<accession>T1FI80</accession>
<evidence type="ECO:0000259" key="2">
    <source>
        <dbReference type="Pfam" id="PF00076"/>
    </source>
</evidence>
<dbReference type="GO" id="GO:0048026">
    <property type="term" value="P:positive regulation of mRNA splicing, via spliceosome"/>
    <property type="evidence" value="ECO:0000318"/>
    <property type="project" value="GO_Central"/>
</dbReference>
<dbReference type="OrthoDB" id="3945418at2759"/>
<dbReference type="RefSeq" id="XP_009030962.1">
    <property type="nucleotide sequence ID" value="XM_009032714.1"/>
</dbReference>
<gene>
    <name evidence="4" type="primary">20208529</name>
    <name evidence="3" type="ORF">HELRODRAFT_182455</name>
</gene>
<dbReference type="EMBL" id="AMQM01008205">
    <property type="status" value="NOT_ANNOTATED_CDS"/>
    <property type="molecule type" value="Genomic_DNA"/>
</dbReference>
<dbReference type="CTD" id="20208529"/>
<evidence type="ECO:0000313" key="3">
    <source>
        <dbReference type="EMBL" id="ESN90983.1"/>
    </source>
</evidence>
<dbReference type="GO" id="GO:0005681">
    <property type="term" value="C:spliceosomal complex"/>
    <property type="evidence" value="ECO:0000318"/>
    <property type="project" value="GO_Central"/>
</dbReference>
<dbReference type="Pfam" id="PF00076">
    <property type="entry name" value="RRM_1"/>
    <property type="match status" value="1"/>
</dbReference>
<dbReference type="Gene3D" id="3.30.70.330">
    <property type="match status" value="1"/>
</dbReference>
<reference evidence="5" key="1">
    <citation type="submission" date="2012-12" db="EMBL/GenBank/DDBJ databases">
        <authorList>
            <person name="Hellsten U."/>
            <person name="Grimwood J."/>
            <person name="Chapman J.A."/>
            <person name="Shapiro H."/>
            <person name="Aerts A."/>
            <person name="Otillar R.P."/>
            <person name="Terry A.Y."/>
            <person name="Boore J.L."/>
            <person name="Simakov O."/>
            <person name="Marletaz F."/>
            <person name="Cho S.-J."/>
            <person name="Edsinger-Gonzales E."/>
            <person name="Havlak P."/>
            <person name="Kuo D.-H."/>
            <person name="Larsson T."/>
            <person name="Lv J."/>
            <person name="Arendt D."/>
            <person name="Savage R."/>
            <person name="Osoegawa K."/>
            <person name="de Jong P."/>
            <person name="Lindberg D.R."/>
            <person name="Seaver E.C."/>
            <person name="Weisblat D.A."/>
            <person name="Putnam N.H."/>
            <person name="Grigoriev I.V."/>
            <person name="Rokhsar D.S."/>
        </authorList>
    </citation>
    <scope>NUCLEOTIDE SEQUENCE</scope>
</reference>
<proteinExistence type="predicted"/>
<feature type="domain" description="RRM" evidence="2">
    <location>
        <begin position="128"/>
        <end position="183"/>
    </location>
</feature>
<dbReference type="EMBL" id="KB097736">
    <property type="protein sequence ID" value="ESN90983.1"/>
    <property type="molecule type" value="Genomic_DNA"/>
</dbReference>
<reference evidence="3 5" key="2">
    <citation type="journal article" date="2013" name="Nature">
        <title>Insights into bilaterian evolution from three spiralian genomes.</title>
        <authorList>
            <person name="Simakov O."/>
            <person name="Marletaz F."/>
            <person name="Cho S.J."/>
            <person name="Edsinger-Gonzales E."/>
            <person name="Havlak P."/>
            <person name="Hellsten U."/>
            <person name="Kuo D.H."/>
            <person name="Larsson T."/>
            <person name="Lv J."/>
            <person name="Arendt D."/>
            <person name="Savage R."/>
            <person name="Osoegawa K."/>
            <person name="de Jong P."/>
            <person name="Grimwood J."/>
            <person name="Chapman J.A."/>
            <person name="Shapiro H."/>
            <person name="Aerts A."/>
            <person name="Otillar R.P."/>
            <person name="Terry A.Y."/>
            <person name="Boore J.L."/>
            <person name="Grigoriev I.V."/>
            <person name="Lindberg D.R."/>
            <person name="Seaver E.C."/>
            <person name="Weisblat D.A."/>
            <person name="Putnam N.H."/>
            <person name="Rokhsar D.S."/>
        </authorList>
    </citation>
    <scope>NUCLEOTIDE SEQUENCE</scope>
</reference>
<dbReference type="GeneID" id="20208529"/>
<dbReference type="InParanoid" id="T1FI80"/>
<organism evidence="4 5">
    <name type="scientific">Helobdella robusta</name>
    <name type="common">Californian leech</name>
    <dbReference type="NCBI Taxonomy" id="6412"/>
    <lineage>
        <taxon>Eukaryota</taxon>
        <taxon>Metazoa</taxon>
        <taxon>Spiralia</taxon>
        <taxon>Lophotrochozoa</taxon>
        <taxon>Annelida</taxon>
        <taxon>Clitellata</taxon>
        <taxon>Hirudinea</taxon>
        <taxon>Rhynchobdellida</taxon>
        <taxon>Glossiphoniidae</taxon>
        <taxon>Helobdella</taxon>
    </lineage>
</organism>
<feature type="compositionally biased region" description="Polar residues" evidence="1">
    <location>
        <begin position="107"/>
        <end position="127"/>
    </location>
</feature>
<dbReference type="InterPro" id="IPR000504">
    <property type="entry name" value="RRM_dom"/>
</dbReference>
<feature type="region of interest" description="Disordered" evidence="1">
    <location>
        <begin position="107"/>
        <end position="128"/>
    </location>
</feature>
<dbReference type="EnsemblMetazoa" id="HelroT182455">
    <property type="protein sequence ID" value="HelroP182455"/>
    <property type="gene ID" value="HelroG182455"/>
</dbReference>
<sequence>MSTTSVMITPAMKSSWLITALKKNTSKKNKSAKNSHDLTESLNEYVFNYDVYSIKHEQTRDEHNIQKEPFQSSANKPSVSKSIDRLQQLTDIVLTYKPLQPSAINLNNTCDHSANSSEEDSNNQASQPDDLEEFFEKYGPLSYCRIVVNLKTQHSQGSAKFNLLNFVKFKFKKDAEKCLQSFEEDRIIFLVTLNIAPNMNECYFCDDVVDEGGLVIIKL</sequence>
<dbReference type="KEGG" id="hro:HELRODRAFT_182455"/>
<dbReference type="InterPro" id="IPR012677">
    <property type="entry name" value="Nucleotide-bd_a/b_plait_sf"/>
</dbReference>
<dbReference type="AlphaFoldDB" id="T1FI80"/>
<evidence type="ECO:0000313" key="5">
    <source>
        <dbReference type="Proteomes" id="UP000015101"/>
    </source>
</evidence>
<dbReference type="HOGENOM" id="CLU_1262788_0_0_1"/>
<reference evidence="4" key="3">
    <citation type="submission" date="2015-06" db="UniProtKB">
        <authorList>
            <consortium name="EnsemblMetazoa"/>
        </authorList>
    </citation>
    <scope>IDENTIFICATION</scope>
</reference>
<protein>
    <recommendedName>
        <fullName evidence="2">RRM domain-containing protein</fullName>
    </recommendedName>
</protein>
<feature type="region of interest" description="Disordered" evidence="1">
    <location>
        <begin position="58"/>
        <end position="81"/>
    </location>
</feature>
<feature type="compositionally biased region" description="Polar residues" evidence="1">
    <location>
        <begin position="69"/>
        <end position="81"/>
    </location>
</feature>